<dbReference type="Proteomes" id="UP000050525">
    <property type="component" value="Unassembled WGS sequence"/>
</dbReference>
<dbReference type="EMBL" id="AKHW03000487">
    <property type="protein sequence ID" value="KYO46961.1"/>
    <property type="molecule type" value="Genomic_DNA"/>
</dbReference>
<proteinExistence type="predicted"/>
<organism evidence="1 2">
    <name type="scientific">Alligator mississippiensis</name>
    <name type="common">American alligator</name>
    <dbReference type="NCBI Taxonomy" id="8496"/>
    <lineage>
        <taxon>Eukaryota</taxon>
        <taxon>Metazoa</taxon>
        <taxon>Chordata</taxon>
        <taxon>Craniata</taxon>
        <taxon>Vertebrata</taxon>
        <taxon>Euteleostomi</taxon>
        <taxon>Archelosauria</taxon>
        <taxon>Archosauria</taxon>
        <taxon>Crocodylia</taxon>
        <taxon>Alligatoridae</taxon>
        <taxon>Alligatorinae</taxon>
        <taxon>Alligator</taxon>
    </lineage>
</organism>
<protein>
    <submittedName>
        <fullName evidence="1">Uncharacterized protein</fullName>
    </submittedName>
</protein>
<evidence type="ECO:0000313" key="2">
    <source>
        <dbReference type="Proteomes" id="UP000050525"/>
    </source>
</evidence>
<name>A0A151PCZ8_ALLMI</name>
<gene>
    <name evidence="1" type="ORF">Y1Q_0014520</name>
</gene>
<keyword evidence="2" id="KW-1185">Reference proteome</keyword>
<reference evidence="1 2" key="1">
    <citation type="journal article" date="2012" name="Genome Biol.">
        <title>Sequencing three crocodilian genomes to illuminate the evolution of archosaurs and amniotes.</title>
        <authorList>
            <person name="St John J.A."/>
            <person name="Braun E.L."/>
            <person name="Isberg S.R."/>
            <person name="Miles L.G."/>
            <person name="Chong A.Y."/>
            <person name="Gongora J."/>
            <person name="Dalzell P."/>
            <person name="Moran C."/>
            <person name="Bed'hom B."/>
            <person name="Abzhanov A."/>
            <person name="Burgess S.C."/>
            <person name="Cooksey A.M."/>
            <person name="Castoe T.A."/>
            <person name="Crawford N.G."/>
            <person name="Densmore L.D."/>
            <person name="Drew J.C."/>
            <person name="Edwards S.V."/>
            <person name="Faircloth B.C."/>
            <person name="Fujita M.K."/>
            <person name="Greenwold M.J."/>
            <person name="Hoffmann F.G."/>
            <person name="Howard J.M."/>
            <person name="Iguchi T."/>
            <person name="Janes D.E."/>
            <person name="Khan S.Y."/>
            <person name="Kohno S."/>
            <person name="de Koning A.J."/>
            <person name="Lance S.L."/>
            <person name="McCarthy F.M."/>
            <person name="McCormack J.E."/>
            <person name="Merchant M.E."/>
            <person name="Peterson D.G."/>
            <person name="Pollock D.D."/>
            <person name="Pourmand N."/>
            <person name="Raney B.J."/>
            <person name="Roessler K.A."/>
            <person name="Sanford J.R."/>
            <person name="Sawyer R.H."/>
            <person name="Schmidt C.J."/>
            <person name="Triplett E.W."/>
            <person name="Tuberville T.D."/>
            <person name="Venegas-Anaya M."/>
            <person name="Howard J.T."/>
            <person name="Jarvis E.D."/>
            <person name="Guillette L.J.Jr."/>
            <person name="Glenn T.C."/>
            <person name="Green R.E."/>
            <person name="Ray D.A."/>
        </authorList>
    </citation>
    <scope>NUCLEOTIDE SEQUENCE [LARGE SCALE GENOMIC DNA]</scope>
    <source>
        <strain evidence="1">KSC_2009_1</strain>
    </source>
</reference>
<evidence type="ECO:0000313" key="1">
    <source>
        <dbReference type="EMBL" id="KYO46961.1"/>
    </source>
</evidence>
<accession>A0A151PCZ8</accession>
<sequence>MSCYLKEPETCMRTASEPEKCLAEFLLSWACRLLARKVNAGTGSILNASSPYNSALGSRDWSLTAALSDVTSVTIAILAIGSTTVLK</sequence>
<comment type="caution">
    <text evidence="1">The sequence shown here is derived from an EMBL/GenBank/DDBJ whole genome shotgun (WGS) entry which is preliminary data.</text>
</comment>
<dbReference type="AlphaFoldDB" id="A0A151PCZ8"/>